<dbReference type="PIRSF" id="PIRSF000532">
    <property type="entry name" value="ATP_PFK_prok"/>
    <property type="match status" value="1"/>
</dbReference>
<evidence type="ECO:0000256" key="1">
    <source>
        <dbReference type="ARBA" id="ARBA00001946"/>
    </source>
</evidence>
<evidence type="ECO:0000256" key="10">
    <source>
        <dbReference type="ARBA" id="ARBA00023152"/>
    </source>
</evidence>
<dbReference type="GO" id="GO:0030388">
    <property type="term" value="P:fructose 1,6-bisphosphate metabolic process"/>
    <property type="evidence" value="ECO:0007669"/>
    <property type="project" value="TreeGrafter"/>
</dbReference>
<keyword evidence="8 12" id="KW-0418">Kinase</keyword>
<dbReference type="GO" id="GO:0061621">
    <property type="term" value="P:canonical glycolysis"/>
    <property type="evidence" value="ECO:0007669"/>
    <property type="project" value="TreeGrafter"/>
</dbReference>
<name>A0A3B1BEN2_9ZZZZ</name>
<dbReference type="EC" id="2.7.1.11" evidence="4"/>
<dbReference type="AlphaFoldDB" id="A0A3B1BEN2"/>
<dbReference type="HAMAP" id="MF_01976">
    <property type="entry name" value="Phosphofructokinase_III"/>
    <property type="match status" value="1"/>
</dbReference>
<evidence type="ECO:0000256" key="4">
    <source>
        <dbReference type="ARBA" id="ARBA00012055"/>
    </source>
</evidence>
<gene>
    <name evidence="12" type="ORF">MNBD_NITROSPINAE01-522</name>
</gene>
<dbReference type="Gene3D" id="3.40.50.460">
    <property type="entry name" value="Phosphofructokinase domain"/>
    <property type="match status" value="1"/>
</dbReference>
<proteinExistence type="inferred from homology"/>
<dbReference type="GO" id="GO:0016208">
    <property type="term" value="F:AMP binding"/>
    <property type="evidence" value="ECO:0007669"/>
    <property type="project" value="TreeGrafter"/>
</dbReference>
<keyword evidence="10" id="KW-0324">Glycolysis</keyword>
<dbReference type="GO" id="GO:0005945">
    <property type="term" value="C:6-phosphofructokinase complex"/>
    <property type="evidence" value="ECO:0007669"/>
    <property type="project" value="TreeGrafter"/>
</dbReference>
<dbReference type="GO" id="GO:0006002">
    <property type="term" value="P:fructose 6-phosphate metabolic process"/>
    <property type="evidence" value="ECO:0007669"/>
    <property type="project" value="InterPro"/>
</dbReference>
<keyword evidence="5" id="KW-0963">Cytoplasm</keyword>
<dbReference type="PANTHER" id="PTHR13697">
    <property type="entry name" value="PHOSPHOFRUCTOKINASE"/>
    <property type="match status" value="1"/>
</dbReference>
<organism evidence="12">
    <name type="scientific">hydrothermal vent metagenome</name>
    <dbReference type="NCBI Taxonomy" id="652676"/>
    <lineage>
        <taxon>unclassified sequences</taxon>
        <taxon>metagenomes</taxon>
        <taxon>ecological metagenomes</taxon>
    </lineage>
</organism>
<dbReference type="GO" id="GO:0003872">
    <property type="term" value="F:6-phosphofructokinase activity"/>
    <property type="evidence" value="ECO:0007669"/>
    <property type="project" value="UniProtKB-EC"/>
</dbReference>
<evidence type="ECO:0000313" key="12">
    <source>
        <dbReference type="EMBL" id="VAX16696.1"/>
    </source>
</evidence>
<dbReference type="InterPro" id="IPR035966">
    <property type="entry name" value="PKF_sf"/>
</dbReference>
<accession>A0A3B1BEN2</accession>
<dbReference type="SUPFAM" id="SSF53784">
    <property type="entry name" value="Phosphofructokinase"/>
    <property type="match status" value="1"/>
</dbReference>
<dbReference type="GO" id="GO:0070095">
    <property type="term" value="F:fructose-6-phosphate binding"/>
    <property type="evidence" value="ECO:0007669"/>
    <property type="project" value="TreeGrafter"/>
</dbReference>
<dbReference type="PRINTS" id="PR00476">
    <property type="entry name" value="PHFRCTKINASE"/>
</dbReference>
<dbReference type="GO" id="GO:0048029">
    <property type="term" value="F:monosaccharide binding"/>
    <property type="evidence" value="ECO:0007669"/>
    <property type="project" value="TreeGrafter"/>
</dbReference>
<dbReference type="NCBIfam" id="NF002872">
    <property type="entry name" value="PRK03202.1"/>
    <property type="match status" value="1"/>
</dbReference>
<dbReference type="GO" id="GO:0046872">
    <property type="term" value="F:metal ion binding"/>
    <property type="evidence" value="ECO:0007669"/>
    <property type="project" value="UniProtKB-KW"/>
</dbReference>
<dbReference type="Pfam" id="PF00365">
    <property type="entry name" value="PFK"/>
    <property type="match status" value="1"/>
</dbReference>
<keyword evidence="7" id="KW-0479">Metal-binding</keyword>
<dbReference type="NCBIfam" id="TIGR02483">
    <property type="entry name" value="PFK_mixed"/>
    <property type="match status" value="1"/>
</dbReference>
<comment type="cofactor">
    <cofactor evidence="1">
        <name>Mg(2+)</name>
        <dbReference type="ChEBI" id="CHEBI:18420"/>
    </cofactor>
</comment>
<evidence type="ECO:0000256" key="8">
    <source>
        <dbReference type="ARBA" id="ARBA00022777"/>
    </source>
</evidence>
<evidence type="ECO:0000256" key="7">
    <source>
        <dbReference type="ARBA" id="ARBA00022723"/>
    </source>
</evidence>
<dbReference type="GO" id="GO:0005524">
    <property type="term" value="F:ATP binding"/>
    <property type="evidence" value="ECO:0007669"/>
    <property type="project" value="InterPro"/>
</dbReference>
<evidence type="ECO:0000256" key="2">
    <source>
        <dbReference type="ARBA" id="ARBA00004496"/>
    </source>
</evidence>
<dbReference type="GO" id="GO:0042802">
    <property type="term" value="F:identical protein binding"/>
    <property type="evidence" value="ECO:0007669"/>
    <property type="project" value="TreeGrafter"/>
</dbReference>
<dbReference type="GO" id="GO:0047334">
    <property type="term" value="F:diphosphate-fructose-6-phosphate 1-phosphotransferase activity"/>
    <property type="evidence" value="ECO:0007669"/>
    <property type="project" value="InterPro"/>
</dbReference>
<dbReference type="InterPro" id="IPR022953">
    <property type="entry name" value="ATP_PFK"/>
</dbReference>
<dbReference type="InterPro" id="IPR015912">
    <property type="entry name" value="Phosphofructokinase_CS"/>
</dbReference>
<dbReference type="EMBL" id="UOGC01000036">
    <property type="protein sequence ID" value="VAX16696.1"/>
    <property type="molecule type" value="Genomic_DNA"/>
</dbReference>
<dbReference type="PROSITE" id="PS00433">
    <property type="entry name" value="PHOSPHOFRUCTOKINASE"/>
    <property type="match status" value="1"/>
</dbReference>
<sequence length="359" mass="38559">MRIGVLTGGGDCPGLNAVIRAIVRTGYYEYHDEVIGIRDGFSGLIRNRTHPLDMGRVSGIMPRGGTILGASNRDNPFDYAEHVNGGMTTTDVSDTVVENYHKNKLDCLIVIGGDGTLDIAHKFIAKGLNIVGIPKTIDNDLNATEVTFGFDTAVGTVVDALDKLHTTAESHHRIMVVEVMGRYAGWIAVASGIGGGAHIILIPEIPFDIDKLVQKIYERKGRGRHFTVIVVAEGATPAGGEMIIKRTVEGAPETVRLGGIGEQVANELEKLTNIESRCTVLGHIQRGGTPSAFDRILATRYGSAAVVLAHEGKFDHMVALHSADIVPMPLSEALHKMKRVDLNGSHIKTVRMTGISFGD</sequence>
<reference evidence="12" key="1">
    <citation type="submission" date="2018-06" db="EMBL/GenBank/DDBJ databases">
        <authorList>
            <person name="Zhirakovskaya E."/>
        </authorList>
    </citation>
    <scope>NUCLEOTIDE SEQUENCE</scope>
</reference>
<evidence type="ECO:0000256" key="9">
    <source>
        <dbReference type="ARBA" id="ARBA00022842"/>
    </source>
</evidence>
<dbReference type="Gene3D" id="3.40.50.450">
    <property type="match status" value="1"/>
</dbReference>
<comment type="subcellular location">
    <subcellularLocation>
        <location evidence="2">Cytoplasm</location>
    </subcellularLocation>
</comment>
<evidence type="ECO:0000259" key="11">
    <source>
        <dbReference type="Pfam" id="PF00365"/>
    </source>
</evidence>
<protein>
    <recommendedName>
        <fullName evidence="4">6-phosphofructokinase</fullName>
        <ecNumber evidence="4">2.7.1.11</ecNumber>
    </recommendedName>
</protein>
<comment type="pathway">
    <text evidence="3">Carbohydrate degradation; glycolysis; D-glyceraldehyde 3-phosphate and glycerone phosphate from D-glucose: step 3/4.</text>
</comment>
<dbReference type="InterPro" id="IPR000023">
    <property type="entry name" value="Phosphofructokinase_dom"/>
</dbReference>
<evidence type="ECO:0000256" key="5">
    <source>
        <dbReference type="ARBA" id="ARBA00022490"/>
    </source>
</evidence>
<keyword evidence="6 12" id="KW-0808">Transferase</keyword>
<dbReference type="FunFam" id="3.40.50.460:FF:000002">
    <property type="entry name" value="ATP-dependent 6-phosphofructokinase"/>
    <property type="match status" value="1"/>
</dbReference>
<dbReference type="InterPro" id="IPR012829">
    <property type="entry name" value="Phosphofructokinase_III"/>
</dbReference>
<feature type="domain" description="Phosphofructokinase" evidence="11">
    <location>
        <begin position="2"/>
        <end position="307"/>
    </location>
</feature>
<keyword evidence="9" id="KW-0460">Magnesium</keyword>
<dbReference type="UniPathway" id="UPA00109">
    <property type="reaction ID" value="UER00182"/>
</dbReference>
<dbReference type="PANTHER" id="PTHR13697:SF52">
    <property type="entry name" value="ATP-DEPENDENT 6-PHOSPHOFRUCTOKINASE 3"/>
    <property type="match status" value="1"/>
</dbReference>
<dbReference type="InterPro" id="IPR012003">
    <property type="entry name" value="ATP_PFK_prok-type"/>
</dbReference>
<evidence type="ECO:0000256" key="6">
    <source>
        <dbReference type="ARBA" id="ARBA00022679"/>
    </source>
</evidence>
<evidence type="ECO:0000256" key="3">
    <source>
        <dbReference type="ARBA" id="ARBA00004679"/>
    </source>
</evidence>